<evidence type="ECO:0000259" key="6">
    <source>
        <dbReference type="Pfam" id="PF13693"/>
    </source>
</evidence>
<evidence type="ECO:0000313" key="8">
    <source>
        <dbReference type="Proteomes" id="UP000321567"/>
    </source>
</evidence>
<reference evidence="7 8" key="1">
    <citation type="submission" date="2019-07" db="EMBL/GenBank/DDBJ databases">
        <title>Whole genome shotgun sequence of Rhodospirillum oryzae NBRC 107573.</title>
        <authorList>
            <person name="Hosoyama A."/>
            <person name="Uohara A."/>
            <person name="Ohji S."/>
            <person name="Ichikawa N."/>
        </authorList>
    </citation>
    <scope>NUCLEOTIDE SEQUENCE [LARGE SCALE GENOMIC DNA]</scope>
    <source>
        <strain evidence="7 8">NBRC 107573</strain>
    </source>
</reference>
<gene>
    <name evidence="7" type="ORF">ROR02_20910</name>
</gene>
<protein>
    <recommendedName>
        <fullName evidence="6">Ner winged helix-turn-helix DNA-binding domain-containing protein</fullName>
    </recommendedName>
</protein>
<accession>A0A512H984</accession>
<comment type="similarity">
    <text evidence="1">Belongs to the ner transcriptional regulatory family.</text>
</comment>
<dbReference type="SUPFAM" id="SSF47413">
    <property type="entry name" value="lambda repressor-like DNA-binding domains"/>
    <property type="match status" value="1"/>
</dbReference>
<keyword evidence="8" id="KW-1185">Reference proteome</keyword>
<evidence type="ECO:0000256" key="3">
    <source>
        <dbReference type="ARBA" id="ARBA00023125"/>
    </source>
</evidence>
<dbReference type="InterPro" id="IPR010982">
    <property type="entry name" value="Lambda_DNA-bd_dom_sf"/>
</dbReference>
<evidence type="ECO:0000256" key="5">
    <source>
        <dbReference type="SAM" id="MobiDB-lite"/>
    </source>
</evidence>
<evidence type="ECO:0000256" key="1">
    <source>
        <dbReference type="ARBA" id="ARBA00006157"/>
    </source>
</evidence>
<keyword evidence="4" id="KW-0804">Transcription</keyword>
<dbReference type="GO" id="GO:0003677">
    <property type="term" value="F:DNA binding"/>
    <property type="evidence" value="ECO:0007669"/>
    <property type="project" value="UniProtKB-KW"/>
</dbReference>
<keyword evidence="2" id="KW-0805">Transcription regulation</keyword>
<dbReference type="AlphaFoldDB" id="A0A512H984"/>
<dbReference type="InterPro" id="IPR038722">
    <property type="entry name" value="Ner_HTH_dom"/>
</dbReference>
<evidence type="ECO:0000313" key="7">
    <source>
        <dbReference type="EMBL" id="GEO81960.1"/>
    </source>
</evidence>
<dbReference type="Proteomes" id="UP000321567">
    <property type="component" value="Unassembled WGS sequence"/>
</dbReference>
<evidence type="ECO:0000256" key="4">
    <source>
        <dbReference type="ARBA" id="ARBA00023163"/>
    </source>
</evidence>
<sequence>MSIPKNPAERRAWIIYQLRLRHLSLRALARREGVSHQAVSAAAAGGGHRPLQEVLAAALGLTPQSLFPELYDPSGNRVGPTRDPQRSRRGPGGNAQSEEAA</sequence>
<organism evidence="7 8">
    <name type="scientific">Pararhodospirillum oryzae</name>
    <dbReference type="NCBI Taxonomy" id="478448"/>
    <lineage>
        <taxon>Bacteria</taxon>
        <taxon>Pseudomonadati</taxon>
        <taxon>Pseudomonadota</taxon>
        <taxon>Alphaproteobacteria</taxon>
        <taxon>Rhodospirillales</taxon>
        <taxon>Rhodospirillaceae</taxon>
        <taxon>Pararhodospirillum</taxon>
    </lineage>
</organism>
<feature type="region of interest" description="Disordered" evidence="5">
    <location>
        <begin position="68"/>
        <end position="101"/>
    </location>
</feature>
<proteinExistence type="inferred from homology"/>
<comment type="caution">
    <text evidence="7">The sequence shown here is derived from an EMBL/GenBank/DDBJ whole genome shotgun (WGS) entry which is preliminary data.</text>
</comment>
<name>A0A512H984_9PROT</name>
<dbReference type="Pfam" id="PF13693">
    <property type="entry name" value="HTH_35"/>
    <property type="match status" value="1"/>
</dbReference>
<dbReference type="Gene3D" id="1.10.260.40">
    <property type="entry name" value="lambda repressor-like DNA-binding domains"/>
    <property type="match status" value="1"/>
</dbReference>
<keyword evidence="3" id="KW-0238">DNA-binding</keyword>
<feature type="domain" description="Ner winged helix-turn-helix DNA-binding" evidence="6">
    <location>
        <begin position="12"/>
        <end position="78"/>
    </location>
</feature>
<dbReference type="EMBL" id="BJZO01000054">
    <property type="protein sequence ID" value="GEO81960.1"/>
    <property type="molecule type" value="Genomic_DNA"/>
</dbReference>
<evidence type="ECO:0000256" key="2">
    <source>
        <dbReference type="ARBA" id="ARBA00023015"/>
    </source>
</evidence>